<accession>A0AA43QFA5</accession>
<dbReference type="InterPro" id="IPR027417">
    <property type="entry name" value="P-loop_NTPase"/>
</dbReference>
<keyword evidence="1" id="KW-0347">Helicase</keyword>
<dbReference type="Gene3D" id="3.40.50.300">
    <property type="entry name" value="P-loop containing nucleotide triphosphate hydrolases"/>
    <property type="match status" value="2"/>
</dbReference>
<dbReference type="Pfam" id="PF13087">
    <property type="entry name" value="AAA_12"/>
    <property type="match status" value="1"/>
</dbReference>
<dbReference type="GO" id="GO:0005829">
    <property type="term" value="C:cytosol"/>
    <property type="evidence" value="ECO:0007669"/>
    <property type="project" value="TreeGrafter"/>
</dbReference>
<evidence type="ECO:0000259" key="2">
    <source>
        <dbReference type="Pfam" id="PF13086"/>
    </source>
</evidence>
<dbReference type="Pfam" id="PF13086">
    <property type="entry name" value="AAA_11"/>
    <property type="match status" value="2"/>
</dbReference>
<keyword evidence="5" id="KW-1185">Reference proteome</keyword>
<feature type="domain" description="DNA2/NAM7 helicase-like C-terminal" evidence="3">
    <location>
        <begin position="541"/>
        <end position="729"/>
    </location>
</feature>
<dbReference type="GO" id="GO:0035194">
    <property type="term" value="P:regulatory ncRNA-mediated post-transcriptional gene silencing"/>
    <property type="evidence" value="ECO:0007669"/>
    <property type="project" value="TreeGrafter"/>
</dbReference>
<keyword evidence="1" id="KW-0547">Nucleotide-binding</keyword>
<dbReference type="PANTHER" id="PTHR10887:SF322">
    <property type="entry name" value="HELICASE MOV-10"/>
    <property type="match status" value="1"/>
</dbReference>
<comment type="caution">
    <text evidence="4">The sequence shown here is derived from an EMBL/GenBank/DDBJ whole genome shotgun (WGS) entry which is preliminary data.</text>
</comment>
<keyword evidence="1" id="KW-0378">Hydrolase</keyword>
<dbReference type="InterPro" id="IPR041679">
    <property type="entry name" value="DNA2/NAM7-like_C"/>
</dbReference>
<dbReference type="SUPFAM" id="SSF52540">
    <property type="entry name" value="P-loop containing nucleoside triphosphate hydrolases"/>
    <property type="match status" value="1"/>
</dbReference>
<protein>
    <recommendedName>
        <fullName evidence="6">RNA helicase</fullName>
    </recommendedName>
</protein>
<dbReference type="Proteomes" id="UP001161017">
    <property type="component" value="Unassembled WGS sequence"/>
</dbReference>
<evidence type="ECO:0000313" key="4">
    <source>
        <dbReference type="EMBL" id="MDI1485500.1"/>
    </source>
</evidence>
<dbReference type="InterPro" id="IPR041677">
    <property type="entry name" value="DNA2/NAM7_AAA_11"/>
</dbReference>
<keyword evidence="1" id="KW-0067">ATP-binding</keyword>
<dbReference type="InterPro" id="IPR045055">
    <property type="entry name" value="DNA2/NAM7-like"/>
</dbReference>
<dbReference type="InterPro" id="IPR047187">
    <property type="entry name" value="SF1_C_Upf1"/>
</dbReference>
<feature type="domain" description="DNA2/NAM7 helicase helicase" evidence="2">
    <location>
        <begin position="451"/>
        <end position="497"/>
    </location>
</feature>
<organism evidence="4 5">
    <name type="scientific">Ramalina farinacea</name>
    <dbReference type="NCBI Taxonomy" id="258253"/>
    <lineage>
        <taxon>Eukaryota</taxon>
        <taxon>Fungi</taxon>
        <taxon>Dikarya</taxon>
        <taxon>Ascomycota</taxon>
        <taxon>Pezizomycotina</taxon>
        <taxon>Lecanoromycetes</taxon>
        <taxon>OSLEUM clade</taxon>
        <taxon>Lecanoromycetidae</taxon>
        <taxon>Lecanorales</taxon>
        <taxon>Lecanorineae</taxon>
        <taxon>Ramalinaceae</taxon>
        <taxon>Ramalina</taxon>
    </lineage>
</organism>
<dbReference type="CDD" id="cd18808">
    <property type="entry name" value="SF1_C_Upf1"/>
    <property type="match status" value="1"/>
</dbReference>
<reference evidence="4" key="1">
    <citation type="journal article" date="2023" name="Genome Biol. Evol.">
        <title>First Whole Genome Sequence and Flow Cytometry Genome Size Data for the Lichen-Forming Fungus Ramalina farinacea (Ascomycota).</title>
        <authorList>
            <person name="Llewellyn T."/>
            <person name="Mian S."/>
            <person name="Hill R."/>
            <person name="Leitch I.J."/>
            <person name="Gaya E."/>
        </authorList>
    </citation>
    <scope>NUCLEOTIDE SEQUENCE</scope>
    <source>
        <strain evidence="4">LIQ254RAFAR</strain>
    </source>
</reference>
<feature type="domain" description="DNA2/NAM7 helicase helicase" evidence="2">
    <location>
        <begin position="284"/>
        <end position="358"/>
    </location>
</feature>
<sequence>MAQASRPAGWKADVYSKDFIPRAFTAVNDSPATPIPPPSSMEVDFEAYVAAFAGSAFLGQLPKPIRPHYDTSKPATDLLKLTDSSAYQSFWANCLALEIDAYAMDLDDYALFGIRLLPVSDSMPLYSLAFPALSDSHPTMLLGQSILIRQLVMDSQTNLPWGMDKWLSSGGGQEHGTIAPGFTGYEIEATVYSINKPQEMLIVQAHGIMPVPNIVCNVQIGVHGTTFTGMQRAINTIGDLVTTDLDAWPASWMRRMLIPTVEDGILWDRVSSQTFGNDWYDETLNREQRKAVHFVMKREYGELPFHIYGPPGSGKTKTVCELVTQMAKDPAFRGSILLCAPSNPASDVLTDRLSAHFGPHEMLRLNDCSRTFAEVSNKLLPYCFVKDNMFNVPPPQDLMKKKIVVTTCRDADILVKARLTNRDIASLQRDVTRMLYPYYESSDTMPCHWLALIIDEAAQATEPETAIPMTVVNPHLDYNSDPSPAFVMAGDEHQLNARLSNNATALKTSLFERLANNPVYSSHPLARKNLGRKLKLSTIIHPPFVNLTRNYRSHPAILALPSALFYHNTLIAEATRTESLLSWKGWKGPRPWPILFTCNGGIDDCESLTNCGTGWYNLWEVEKAIACAQSLLQSNTNTRVEQICIMSPFPAQVRHLRQRAREKGLWRLNIGPMEAFQGLESRVVIICTTRARTRFLEGDASKGMGIIGNEKKFNVAITRAKEGLTVIGNPWTMATNYYWRHFLRFCYRNGLWAPEQANDKRMKGLQEYETNLWAPGKAATAEPDVITSIENAYALEARDRKMANEGKLRRLGGFDGADDMWESGIDAEEVVAIGDRLEQELQLEDEDQEGSSSDEI</sequence>
<dbReference type="AlphaFoldDB" id="A0AA43QFA5"/>
<evidence type="ECO:0000259" key="3">
    <source>
        <dbReference type="Pfam" id="PF13087"/>
    </source>
</evidence>
<dbReference type="GO" id="GO:0004386">
    <property type="term" value="F:helicase activity"/>
    <property type="evidence" value="ECO:0007669"/>
    <property type="project" value="InterPro"/>
</dbReference>
<dbReference type="EMBL" id="JAPUFD010000001">
    <property type="protein sequence ID" value="MDI1485500.1"/>
    <property type="molecule type" value="Genomic_DNA"/>
</dbReference>
<name>A0AA43QFA5_9LECA</name>
<proteinExistence type="predicted"/>
<evidence type="ECO:0008006" key="6">
    <source>
        <dbReference type="Google" id="ProtNLM"/>
    </source>
</evidence>
<evidence type="ECO:0000313" key="5">
    <source>
        <dbReference type="Proteomes" id="UP001161017"/>
    </source>
</evidence>
<evidence type="ECO:0000256" key="1">
    <source>
        <dbReference type="ARBA" id="ARBA00022806"/>
    </source>
</evidence>
<gene>
    <name evidence="4" type="ORF">OHK93_000638</name>
</gene>
<dbReference type="PANTHER" id="PTHR10887">
    <property type="entry name" value="DNA2/NAM7 HELICASE FAMILY"/>
    <property type="match status" value="1"/>
</dbReference>